<proteinExistence type="predicted"/>
<dbReference type="OrthoDB" id="532864at2"/>
<dbReference type="eggNOG" id="ENOG5032ZUJ">
    <property type="taxonomic scope" value="Bacteria"/>
</dbReference>
<feature type="transmembrane region" description="Helical" evidence="1">
    <location>
        <begin position="34"/>
        <end position="55"/>
    </location>
</feature>
<evidence type="ECO:0000313" key="3">
    <source>
        <dbReference type="Proteomes" id="UP000034681"/>
    </source>
</evidence>
<comment type="caution">
    <text evidence="2">The sequence shown here is derived from an EMBL/GenBank/DDBJ whole genome shotgun (WGS) entry which is preliminary data.</text>
</comment>
<dbReference type="AlphaFoldDB" id="A0A0M2PXM5"/>
<evidence type="ECO:0000313" key="2">
    <source>
        <dbReference type="EMBL" id="KKI99827.1"/>
    </source>
</evidence>
<name>A0A0M2PXM5_PROHO</name>
<dbReference type="STRING" id="317619.GCA_000332315_00394"/>
<protein>
    <recommendedName>
        <fullName evidence="4">Ssl1498 family light-harvesting-like protein</fullName>
    </recommendedName>
</protein>
<accession>A0A0M2PXM5</accession>
<keyword evidence="3" id="KW-1185">Reference proteome</keyword>
<dbReference type="Proteomes" id="UP000034681">
    <property type="component" value="Unassembled WGS sequence"/>
</dbReference>
<dbReference type="EMBL" id="AJTX02000004">
    <property type="protein sequence ID" value="KKI99827.1"/>
    <property type="molecule type" value="Genomic_DNA"/>
</dbReference>
<sequence>MPYTVEDGGRLNNFASEPRMRVAEPISTDQRRNYVIIAVVTGVGVVGLIALVGFLSNLA</sequence>
<keyword evidence="1" id="KW-0472">Membrane</keyword>
<dbReference type="RefSeq" id="WP_017711068.1">
    <property type="nucleotide sequence ID" value="NZ_KB235933.1"/>
</dbReference>
<dbReference type="Pfam" id="PF26394">
    <property type="entry name" value="Psb34"/>
    <property type="match status" value="1"/>
</dbReference>
<dbReference type="NCBIfam" id="NF033486">
    <property type="entry name" value="harvest_ssl1498"/>
    <property type="match status" value="1"/>
</dbReference>
<evidence type="ECO:0008006" key="4">
    <source>
        <dbReference type="Google" id="ProtNLM"/>
    </source>
</evidence>
<keyword evidence="1" id="KW-0812">Transmembrane</keyword>
<dbReference type="InterPro" id="IPR048028">
    <property type="entry name" value="Psb34-like"/>
</dbReference>
<evidence type="ECO:0000256" key="1">
    <source>
        <dbReference type="SAM" id="Phobius"/>
    </source>
</evidence>
<gene>
    <name evidence="2" type="ORF">PROH_08250</name>
</gene>
<organism evidence="2 3">
    <name type="scientific">Prochlorothrix hollandica PCC 9006 = CALU 1027</name>
    <dbReference type="NCBI Taxonomy" id="317619"/>
    <lineage>
        <taxon>Bacteria</taxon>
        <taxon>Bacillati</taxon>
        <taxon>Cyanobacteriota</taxon>
        <taxon>Cyanophyceae</taxon>
        <taxon>Prochlorotrichales</taxon>
        <taxon>Prochlorotrichaceae</taxon>
        <taxon>Prochlorothrix</taxon>
    </lineage>
</organism>
<keyword evidence="1" id="KW-1133">Transmembrane helix</keyword>
<reference evidence="2" key="1">
    <citation type="submission" date="2012-04" db="EMBL/GenBank/DDBJ databases">
        <authorList>
            <person name="Borisov I.G."/>
            <person name="Ivanikova N.V."/>
            <person name="Pinevich A.V."/>
        </authorList>
    </citation>
    <scope>NUCLEOTIDE SEQUENCE</scope>
    <source>
        <strain evidence="2">CALU 1027</strain>
    </source>
</reference>